<name>A0A329MS66_9BACL</name>
<dbReference type="AlphaFoldDB" id="A0A329MS66"/>
<sequence length="86" mass="9781">MMDISTKQVVIRTEDMRGSVYAEAIAEVKVTGKYRTRTSSIYAAANEKTYIVEDKFILPPELHNKAVELFKEVQAWLDSKEKAPSD</sequence>
<proteinExistence type="predicted"/>
<comment type="caution">
    <text evidence="1">The sequence shown here is derived from an EMBL/GenBank/DDBJ whole genome shotgun (WGS) entry which is preliminary data.</text>
</comment>
<dbReference type="Proteomes" id="UP000250369">
    <property type="component" value="Unassembled WGS sequence"/>
</dbReference>
<protein>
    <submittedName>
        <fullName evidence="1">Uncharacterized protein</fullName>
    </submittedName>
</protein>
<evidence type="ECO:0000313" key="1">
    <source>
        <dbReference type="EMBL" id="RAV22196.1"/>
    </source>
</evidence>
<gene>
    <name evidence="1" type="ORF">DQG23_04390</name>
</gene>
<evidence type="ECO:0000313" key="2">
    <source>
        <dbReference type="Proteomes" id="UP000250369"/>
    </source>
</evidence>
<reference evidence="1 2" key="1">
    <citation type="journal article" date="2009" name="Int. J. Syst. Evol. Microbiol.">
        <title>Paenibacillus contaminans sp. nov., isolated from a contaminated laboratory plate.</title>
        <authorList>
            <person name="Chou J.H."/>
            <person name="Lee J.H."/>
            <person name="Lin M.C."/>
            <person name="Chang P.S."/>
            <person name="Arun A.B."/>
            <person name="Young C.C."/>
            <person name="Chen W.M."/>
        </authorList>
    </citation>
    <scope>NUCLEOTIDE SEQUENCE [LARGE SCALE GENOMIC DNA]</scope>
    <source>
        <strain evidence="1 2">CKOBP-6</strain>
    </source>
</reference>
<keyword evidence="2" id="KW-1185">Reference proteome</keyword>
<accession>A0A329MS66</accession>
<dbReference type="RefSeq" id="WP_113029602.1">
    <property type="nucleotide sequence ID" value="NZ_QMFB01000002.1"/>
</dbReference>
<organism evidence="1 2">
    <name type="scientific">Paenibacillus contaminans</name>
    <dbReference type="NCBI Taxonomy" id="450362"/>
    <lineage>
        <taxon>Bacteria</taxon>
        <taxon>Bacillati</taxon>
        <taxon>Bacillota</taxon>
        <taxon>Bacilli</taxon>
        <taxon>Bacillales</taxon>
        <taxon>Paenibacillaceae</taxon>
        <taxon>Paenibacillus</taxon>
    </lineage>
</organism>
<dbReference type="EMBL" id="QMFB01000002">
    <property type="protein sequence ID" value="RAV22196.1"/>
    <property type="molecule type" value="Genomic_DNA"/>
</dbReference>